<keyword evidence="1" id="KW-0175">Coiled coil</keyword>
<comment type="caution">
    <text evidence="3">The sequence shown here is derived from an EMBL/GenBank/DDBJ whole genome shotgun (WGS) entry which is preliminary data.</text>
</comment>
<proteinExistence type="predicted"/>
<feature type="coiled-coil region" evidence="1">
    <location>
        <begin position="187"/>
        <end position="232"/>
    </location>
</feature>
<accession>A0A6L2JWQ2</accession>
<evidence type="ECO:0000256" key="1">
    <source>
        <dbReference type="SAM" id="Coils"/>
    </source>
</evidence>
<evidence type="ECO:0000313" key="3">
    <source>
        <dbReference type="EMBL" id="GEU41002.1"/>
    </source>
</evidence>
<feature type="region of interest" description="Disordered" evidence="2">
    <location>
        <begin position="121"/>
        <end position="180"/>
    </location>
</feature>
<feature type="compositionally biased region" description="Basic residues" evidence="2">
    <location>
        <begin position="150"/>
        <end position="162"/>
    </location>
</feature>
<name>A0A6L2JWQ2_TANCI</name>
<organism evidence="3">
    <name type="scientific">Tanacetum cinerariifolium</name>
    <name type="common">Dalmatian daisy</name>
    <name type="synonym">Chrysanthemum cinerariifolium</name>
    <dbReference type="NCBI Taxonomy" id="118510"/>
    <lineage>
        <taxon>Eukaryota</taxon>
        <taxon>Viridiplantae</taxon>
        <taxon>Streptophyta</taxon>
        <taxon>Embryophyta</taxon>
        <taxon>Tracheophyta</taxon>
        <taxon>Spermatophyta</taxon>
        <taxon>Magnoliopsida</taxon>
        <taxon>eudicotyledons</taxon>
        <taxon>Gunneridae</taxon>
        <taxon>Pentapetalae</taxon>
        <taxon>asterids</taxon>
        <taxon>campanulids</taxon>
        <taxon>Asterales</taxon>
        <taxon>Asteraceae</taxon>
        <taxon>Asteroideae</taxon>
        <taxon>Anthemideae</taxon>
        <taxon>Anthemidinae</taxon>
        <taxon>Tanacetum</taxon>
    </lineage>
</organism>
<dbReference type="EMBL" id="BKCJ010001379">
    <property type="protein sequence ID" value="GEU41002.1"/>
    <property type="molecule type" value="Genomic_DNA"/>
</dbReference>
<reference evidence="3" key="1">
    <citation type="journal article" date="2019" name="Sci. Rep.">
        <title>Draft genome of Tanacetum cinerariifolium, the natural source of mosquito coil.</title>
        <authorList>
            <person name="Yamashiro T."/>
            <person name="Shiraishi A."/>
            <person name="Satake H."/>
            <person name="Nakayama K."/>
        </authorList>
    </citation>
    <scope>NUCLEOTIDE SEQUENCE</scope>
</reference>
<evidence type="ECO:0008006" key="4">
    <source>
        <dbReference type="Google" id="ProtNLM"/>
    </source>
</evidence>
<dbReference type="AlphaFoldDB" id="A0A6L2JWQ2"/>
<sequence>MSTLTFIDTHNMVAFLQKPNESEGFEPIVDFLNVHPIRTFNFSKMIFDGMLRNLDSKEKFLMYPKFIQLFLDQEFQNLEGMPTHKSIYVSNCHAKKVFANMKQIGKGFSDKETSLFQSMVGPSQSEMGEGLGHPTDAQHTPSFDILPPQPKKKTQTLRKAKKKITESKDSPLIGANTPGSDEGTITLKELMKTCTKLSKRVLDLEKELYETKTSQQLNIESSERRVKRLEKKNMSRTHKLKSLYKIELTARVATSSDEEPDVDEEDTSKHGRSIADIDKNEQITLDNVYNVDIAYKETVLSMQDVQVKEKVTEEVIEVIEIAKIIVDEVSIAGVQDVNIANEELVSVAPTNITTAQPSETTKTNIETT</sequence>
<gene>
    <name evidence="3" type="ORF">Tci_012980</name>
</gene>
<evidence type="ECO:0000256" key="2">
    <source>
        <dbReference type="SAM" id="MobiDB-lite"/>
    </source>
</evidence>
<protein>
    <recommendedName>
        <fullName evidence="4">Synaptobrevin, longin-like domain protein</fullName>
    </recommendedName>
</protein>